<gene>
    <name evidence="7" type="ORF">BUALT_Bualt04G0005000</name>
</gene>
<dbReference type="GO" id="GO:0045893">
    <property type="term" value="P:positive regulation of DNA-templated transcription"/>
    <property type="evidence" value="ECO:0007669"/>
    <property type="project" value="TreeGrafter"/>
</dbReference>
<protein>
    <recommendedName>
        <fullName evidence="6">BZIP domain-containing protein</fullName>
    </recommendedName>
</protein>
<dbReference type="PANTHER" id="PTHR45764">
    <property type="entry name" value="BZIP TRANSCRIPTION FACTOR 44"/>
    <property type="match status" value="1"/>
</dbReference>
<dbReference type="FunFam" id="1.20.5.170:FF:000020">
    <property type="entry name" value="BZIP transcription factor"/>
    <property type="match status" value="1"/>
</dbReference>
<sequence>MISNRESAKRSRMRRQKHLDDLTGQITHLRYENNQILTNMSIVTHLYMNVESENSVLRAQMSELNHRLQALIDIINSMNSIGDGFEGDFDDYDHMISGNYNDDFLYHWSLTHVSQPIMASPDVFMC</sequence>
<keyword evidence="8" id="KW-1185">Reference proteome</keyword>
<keyword evidence="2" id="KW-0805">Transcription regulation</keyword>
<dbReference type="GO" id="GO:0005634">
    <property type="term" value="C:nucleus"/>
    <property type="evidence" value="ECO:0007669"/>
    <property type="project" value="UniProtKB-SubCell"/>
</dbReference>
<dbReference type="Pfam" id="PF00170">
    <property type="entry name" value="bZIP_1"/>
    <property type="match status" value="1"/>
</dbReference>
<evidence type="ECO:0000256" key="2">
    <source>
        <dbReference type="ARBA" id="ARBA00023015"/>
    </source>
</evidence>
<evidence type="ECO:0000259" key="6">
    <source>
        <dbReference type="SMART" id="SM00338"/>
    </source>
</evidence>
<evidence type="ECO:0000256" key="5">
    <source>
        <dbReference type="ARBA" id="ARBA00023242"/>
    </source>
</evidence>
<organism evidence="7 8">
    <name type="scientific">Buddleja alternifolia</name>
    <dbReference type="NCBI Taxonomy" id="168488"/>
    <lineage>
        <taxon>Eukaryota</taxon>
        <taxon>Viridiplantae</taxon>
        <taxon>Streptophyta</taxon>
        <taxon>Embryophyta</taxon>
        <taxon>Tracheophyta</taxon>
        <taxon>Spermatophyta</taxon>
        <taxon>Magnoliopsida</taxon>
        <taxon>eudicotyledons</taxon>
        <taxon>Gunneridae</taxon>
        <taxon>Pentapetalae</taxon>
        <taxon>asterids</taxon>
        <taxon>lamiids</taxon>
        <taxon>Lamiales</taxon>
        <taxon>Scrophulariaceae</taxon>
        <taxon>Buddlejeae</taxon>
        <taxon>Buddleja</taxon>
    </lineage>
</organism>
<dbReference type="GO" id="GO:0003700">
    <property type="term" value="F:DNA-binding transcription factor activity"/>
    <property type="evidence" value="ECO:0007669"/>
    <property type="project" value="InterPro"/>
</dbReference>
<evidence type="ECO:0000313" key="8">
    <source>
        <dbReference type="Proteomes" id="UP000826271"/>
    </source>
</evidence>
<dbReference type="GO" id="GO:0046982">
    <property type="term" value="F:protein heterodimerization activity"/>
    <property type="evidence" value="ECO:0007669"/>
    <property type="project" value="UniProtKB-ARBA"/>
</dbReference>
<keyword evidence="4" id="KW-0804">Transcription</keyword>
<dbReference type="EMBL" id="WHWC01000004">
    <property type="protein sequence ID" value="KAG8383365.1"/>
    <property type="molecule type" value="Genomic_DNA"/>
</dbReference>
<dbReference type="InterPro" id="IPR046347">
    <property type="entry name" value="bZIP_sf"/>
</dbReference>
<dbReference type="Proteomes" id="UP000826271">
    <property type="component" value="Unassembled WGS sequence"/>
</dbReference>
<dbReference type="InterPro" id="IPR045314">
    <property type="entry name" value="bZIP_plant_GBF1"/>
</dbReference>
<dbReference type="SUPFAM" id="SSF57959">
    <property type="entry name" value="Leucine zipper domain"/>
    <property type="match status" value="1"/>
</dbReference>
<dbReference type="CDD" id="cd14702">
    <property type="entry name" value="bZIP_plant_GBF1"/>
    <property type="match status" value="1"/>
</dbReference>
<reference evidence="7" key="1">
    <citation type="submission" date="2019-10" db="EMBL/GenBank/DDBJ databases">
        <authorList>
            <person name="Zhang R."/>
            <person name="Pan Y."/>
            <person name="Wang J."/>
            <person name="Ma R."/>
            <person name="Yu S."/>
        </authorList>
    </citation>
    <scope>NUCLEOTIDE SEQUENCE</scope>
    <source>
        <strain evidence="7">LA-IB0</strain>
        <tissue evidence="7">Leaf</tissue>
    </source>
</reference>
<dbReference type="InterPro" id="IPR004827">
    <property type="entry name" value="bZIP"/>
</dbReference>
<evidence type="ECO:0000256" key="3">
    <source>
        <dbReference type="ARBA" id="ARBA00023125"/>
    </source>
</evidence>
<comment type="subcellular location">
    <subcellularLocation>
        <location evidence="1">Nucleus</location>
    </subcellularLocation>
</comment>
<evidence type="ECO:0000256" key="4">
    <source>
        <dbReference type="ARBA" id="ARBA00023163"/>
    </source>
</evidence>
<dbReference type="GO" id="GO:0000976">
    <property type="term" value="F:transcription cis-regulatory region binding"/>
    <property type="evidence" value="ECO:0007669"/>
    <property type="project" value="TreeGrafter"/>
</dbReference>
<name>A0AAV6XVV3_9LAMI</name>
<evidence type="ECO:0000256" key="1">
    <source>
        <dbReference type="ARBA" id="ARBA00004123"/>
    </source>
</evidence>
<proteinExistence type="predicted"/>
<keyword evidence="3" id="KW-0238">DNA-binding</keyword>
<dbReference type="Gene3D" id="1.20.5.170">
    <property type="match status" value="1"/>
</dbReference>
<dbReference type="PANTHER" id="PTHR45764:SF67">
    <property type="entry name" value="BZIP TRANSCRIPTION FACTOR 2"/>
    <property type="match status" value="1"/>
</dbReference>
<evidence type="ECO:0000313" key="7">
    <source>
        <dbReference type="EMBL" id="KAG8383365.1"/>
    </source>
</evidence>
<feature type="domain" description="BZIP" evidence="6">
    <location>
        <begin position="1"/>
        <end position="56"/>
    </location>
</feature>
<comment type="caution">
    <text evidence="7">The sequence shown here is derived from an EMBL/GenBank/DDBJ whole genome shotgun (WGS) entry which is preliminary data.</text>
</comment>
<dbReference type="SMART" id="SM00338">
    <property type="entry name" value="BRLZ"/>
    <property type="match status" value="1"/>
</dbReference>
<accession>A0AAV6XVV3</accession>
<keyword evidence="5" id="KW-0539">Nucleus</keyword>
<dbReference type="AlphaFoldDB" id="A0AAV6XVV3"/>